<evidence type="ECO:0000313" key="6">
    <source>
        <dbReference type="Proteomes" id="UP000664601"/>
    </source>
</evidence>
<dbReference type="Pfam" id="PF11797">
    <property type="entry name" value="WxLIP_HBD"/>
    <property type="match status" value="1"/>
</dbReference>
<evidence type="ECO:0000259" key="4">
    <source>
        <dbReference type="Pfam" id="PF11797"/>
    </source>
</evidence>
<protein>
    <submittedName>
        <fullName evidence="5">DUF916 and DUF3324 domain-containing protein</fullName>
    </submittedName>
</protein>
<feature type="domain" description="WxL Interacting Protein peptidoglycan binding" evidence="3">
    <location>
        <begin position="41"/>
        <end position="160"/>
    </location>
</feature>
<evidence type="ECO:0000256" key="1">
    <source>
        <dbReference type="SAM" id="Phobius"/>
    </source>
</evidence>
<feature type="transmembrane region" description="Helical" evidence="1">
    <location>
        <begin position="321"/>
        <end position="341"/>
    </location>
</feature>
<proteinExistence type="predicted"/>
<feature type="domain" description="WxL Interacting Protein host binding" evidence="4">
    <location>
        <begin position="171"/>
        <end position="310"/>
    </location>
</feature>
<feature type="signal peptide" evidence="2">
    <location>
        <begin position="1"/>
        <end position="26"/>
    </location>
</feature>
<sequence length="351" mass="39138">MTSKKLSTILLISCLFMLWPSNKSYAAESSGVTETQKQAKFTVQAVLPENQINDRISYYHLLVQPNERQTLKVKIFNNAAEKQSYKVEVIPAATNKNGLITYDEREKWPDVSMKVAITDIAKPKETEVTVAANSEGVAEIELAVPQETFPGIVLGGIRIAQKAVEEGSTESGMSLNNTYGYAIGLMLTEKADNPVYGETELELVKVSPAIDYGSKVLEAAIRNPNPEAMQELTVYGEIIAKGNGNTVAEMNMEKVKIAPNSIFPLQVDWGMQEVAAGDYTFKGKIAGKTNEWSFEEDFTITQEKAQEMNQETSFKVFVPDWWMWLFYLSGAVSIMVFVLLISRCLRRKEAK</sequence>
<dbReference type="InterPro" id="IPR010317">
    <property type="entry name" value="WxLIP_PGBD"/>
</dbReference>
<dbReference type="Pfam" id="PF06030">
    <property type="entry name" value="WxLIP_PGBD"/>
    <property type="match status" value="1"/>
</dbReference>
<organism evidence="5 6">
    <name type="scientific">Candidatus Enterococcus moelleringii</name>
    <dbReference type="NCBI Taxonomy" id="2815325"/>
    <lineage>
        <taxon>Bacteria</taxon>
        <taxon>Bacillati</taxon>
        <taxon>Bacillota</taxon>
        <taxon>Bacilli</taxon>
        <taxon>Lactobacillales</taxon>
        <taxon>Enterococcaceae</taxon>
        <taxon>Enterococcus</taxon>
    </lineage>
</organism>
<accession>A0ABS3LE06</accession>
<dbReference type="InterPro" id="IPR021759">
    <property type="entry name" value="WxLIP_HBD"/>
</dbReference>
<dbReference type="Proteomes" id="UP000664601">
    <property type="component" value="Unassembled WGS sequence"/>
</dbReference>
<evidence type="ECO:0000313" key="5">
    <source>
        <dbReference type="EMBL" id="MBO1307872.1"/>
    </source>
</evidence>
<evidence type="ECO:0000256" key="2">
    <source>
        <dbReference type="SAM" id="SignalP"/>
    </source>
</evidence>
<evidence type="ECO:0000259" key="3">
    <source>
        <dbReference type="Pfam" id="PF06030"/>
    </source>
</evidence>
<feature type="chain" id="PRO_5045088380" evidence="2">
    <location>
        <begin position="27"/>
        <end position="351"/>
    </location>
</feature>
<keyword evidence="1" id="KW-0472">Membrane</keyword>
<gene>
    <name evidence="5" type="ORF">JZO70_16980</name>
</gene>
<keyword evidence="6" id="KW-1185">Reference proteome</keyword>
<comment type="caution">
    <text evidence="5">The sequence shown here is derived from an EMBL/GenBank/DDBJ whole genome shotgun (WGS) entry which is preliminary data.</text>
</comment>
<dbReference type="RefSeq" id="WP_207674861.1">
    <property type="nucleotide sequence ID" value="NZ_JAFREM010000028.1"/>
</dbReference>
<name>A0ABS3LE06_9ENTE</name>
<keyword evidence="1" id="KW-0812">Transmembrane</keyword>
<dbReference type="EMBL" id="JAFREM010000028">
    <property type="protein sequence ID" value="MBO1307872.1"/>
    <property type="molecule type" value="Genomic_DNA"/>
</dbReference>
<keyword evidence="1" id="KW-1133">Transmembrane helix</keyword>
<reference evidence="5 6" key="1">
    <citation type="submission" date="2021-03" db="EMBL/GenBank/DDBJ databases">
        <title>Enterococcal diversity collection.</title>
        <authorList>
            <person name="Gilmore M.S."/>
            <person name="Schwartzman J."/>
            <person name="Van Tyne D."/>
            <person name="Martin M."/>
            <person name="Earl A.M."/>
            <person name="Manson A.L."/>
            <person name="Straub T."/>
            <person name="Salamzade R."/>
            <person name="Saavedra J."/>
            <person name="Lebreton F."/>
            <person name="Prichula J."/>
            <person name="Schaufler K."/>
            <person name="Gaca A."/>
            <person name="Sgardioli B."/>
            <person name="Wagenaar J."/>
            <person name="Strong T."/>
        </authorList>
    </citation>
    <scope>NUCLEOTIDE SEQUENCE [LARGE SCALE GENOMIC DNA]</scope>
    <source>
        <strain evidence="5 6">669A</strain>
    </source>
</reference>
<keyword evidence="2" id="KW-0732">Signal</keyword>